<dbReference type="PANTHER" id="PTHR43133:SF8">
    <property type="entry name" value="RNA POLYMERASE SIGMA FACTOR HI_1459-RELATED"/>
    <property type="match status" value="1"/>
</dbReference>
<evidence type="ECO:0000256" key="5">
    <source>
        <dbReference type="ARBA" id="ARBA00023163"/>
    </source>
</evidence>
<dbReference type="InterPro" id="IPR013325">
    <property type="entry name" value="RNA_pol_sigma_r2"/>
</dbReference>
<dbReference type="EMBL" id="JBHUOX010000016">
    <property type="protein sequence ID" value="MFD3002411.1"/>
    <property type="molecule type" value="Genomic_DNA"/>
</dbReference>
<dbReference type="Gene3D" id="1.10.10.10">
    <property type="entry name" value="Winged helix-like DNA-binding domain superfamily/Winged helix DNA-binding domain"/>
    <property type="match status" value="1"/>
</dbReference>
<evidence type="ECO:0000313" key="8">
    <source>
        <dbReference type="EMBL" id="MFD3002411.1"/>
    </source>
</evidence>
<accession>A0ABW6BZK2</accession>
<dbReference type="InterPro" id="IPR039425">
    <property type="entry name" value="RNA_pol_sigma-70-like"/>
</dbReference>
<gene>
    <name evidence="8" type="ORF">ACFS7Z_18715</name>
</gene>
<evidence type="ECO:0000313" key="9">
    <source>
        <dbReference type="Proteomes" id="UP001597641"/>
    </source>
</evidence>
<dbReference type="InterPro" id="IPR014284">
    <property type="entry name" value="RNA_pol_sigma-70_dom"/>
</dbReference>
<dbReference type="InterPro" id="IPR013249">
    <property type="entry name" value="RNA_pol_sigma70_r4_t2"/>
</dbReference>
<organism evidence="8 9">
    <name type="scientific">Pontibacter toksunensis</name>
    <dbReference type="NCBI Taxonomy" id="1332631"/>
    <lineage>
        <taxon>Bacteria</taxon>
        <taxon>Pseudomonadati</taxon>
        <taxon>Bacteroidota</taxon>
        <taxon>Cytophagia</taxon>
        <taxon>Cytophagales</taxon>
        <taxon>Hymenobacteraceae</taxon>
        <taxon>Pontibacter</taxon>
    </lineage>
</organism>
<dbReference type="Pfam" id="PF08281">
    <property type="entry name" value="Sigma70_r4_2"/>
    <property type="match status" value="1"/>
</dbReference>
<protein>
    <submittedName>
        <fullName evidence="8">RNA polymerase sigma factor</fullName>
    </submittedName>
</protein>
<sequence>MPGNPEEFLSLLKPHYRDALQYCRALCRDPHEAQDLLQQSLVSALEKASHLREPDKFKSWYFKIITRTFYTQRRKKFWSRFLPLGPPYQELPLPAVFEEEPGNERQALLLLALQELKPKERAAILLFEIGEFSIQEIADIQEEKSLSAVKSRLSRTRQKLKTSVIDAEKKRSLTPMLTGDLNHETEKLAAAYLGRR</sequence>
<dbReference type="Proteomes" id="UP001597641">
    <property type="component" value="Unassembled WGS sequence"/>
</dbReference>
<dbReference type="SUPFAM" id="SSF88946">
    <property type="entry name" value="Sigma2 domain of RNA polymerase sigma factors"/>
    <property type="match status" value="1"/>
</dbReference>
<name>A0ABW6BZK2_9BACT</name>
<dbReference type="InterPro" id="IPR007627">
    <property type="entry name" value="RNA_pol_sigma70_r2"/>
</dbReference>
<dbReference type="SUPFAM" id="SSF88659">
    <property type="entry name" value="Sigma3 and sigma4 domains of RNA polymerase sigma factors"/>
    <property type="match status" value="1"/>
</dbReference>
<comment type="caution">
    <text evidence="8">The sequence shown here is derived from an EMBL/GenBank/DDBJ whole genome shotgun (WGS) entry which is preliminary data.</text>
</comment>
<comment type="similarity">
    <text evidence="1">Belongs to the sigma-70 factor family. ECF subfamily.</text>
</comment>
<keyword evidence="9" id="KW-1185">Reference proteome</keyword>
<reference evidence="9" key="1">
    <citation type="journal article" date="2019" name="Int. J. Syst. Evol. Microbiol.">
        <title>The Global Catalogue of Microorganisms (GCM) 10K type strain sequencing project: providing services to taxonomists for standard genome sequencing and annotation.</title>
        <authorList>
            <consortium name="The Broad Institute Genomics Platform"/>
            <consortium name="The Broad Institute Genome Sequencing Center for Infectious Disease"/>
            <person name="Wu L."/>
            <person name="Ma J."/>
        </authorList>
    </citation>
    <scope>NUCLEOTIDE SEQUENCE [LARGE SCALE GENOMIC DNA]</scope>
    <source>
        <strain evidence="9">KCTC 23984</strain>
    </source>
</reference>
<keyword evidence="3" id="KW-0731">Sigma factor</keyword>
<keyword evidence="2" id="KW-0805">Transcription regulation</keyword>
<dbReference type="RefSeq" id="WP_377487823.1">
    <property type="nucleotide sequence ID" value="NZ_JBHUOX010000016.1"/>
</dbReference>
<dbReference type="InterPro" id="IPR036388">
    <property type="entry name" value="WH-like_DNA-bd_sf"/>
</dbReference>
<proteinExistence type="inferred from homology"/>
<dbReference type="InterPro" id="IPR013324">
    <property type="entry name" value="RNA_pol_sigma_r3/r4-like"/>
</dbReference>
<evidence type="ECO:0000256" key="3">
    <source>
        <dbReference type="ARBA" id="ARBA00023082"/>
    </source>
</evidence>
<keyword evidence="4" id="KW-0238">DNA-binding</keyword>
<keyword evidence="5" id="KW-0804">Transcription</keyword>
<feature type="domain" description="RNA polymerase sigma factor 70 region 4 type 2" evidence="7">
    <location>
        <begin position="108"/>
        <end position="160"/>
    </location>
</feature>
<feature type="domain" description="RNA polymerase sigma-70 region 2" evidence="6">
    <location>
        <begin position="12"/>
        <end position="76"/>
    </location>
</feature>
<dbReference type="NCBIfam" id="TIGR02937">
    <property type="entry name" value="sigma70-ECF"/>
    <property type="match status" value="1"/>
</dbReference>
<evidence type="ECO:0000259" key="6">
    <source>
        <dbReference type="Pfam" id="PF04542"/>
    </source>
</evidence>
<evidence type="ECO:0000256" key="1">
    <source>
        <dbReference type="ARBA" id="ARBA00010641"/>
    </source>
</evidence>
<evidence type="ECO:0000256" key="4">
    <source>
        <dbReference type="ARBA" id="ARBA00023125"/>
    </source>
</evidence>
<dbReference type="Pfam" id="PF04542">
    <property type="entry name" value="Sigma70_r2"/>
    <property type="match status" value="1"/>
</dbReference>
<dbReference type="PANTHER" id="PTHR43133">
    <property type="entry name" value="RNA POLYMERASE ECF-TYPE SIGMA FACTO"/>
    <property type="match status" value="1"/>
</dbReference>
<dbReference type="Gene3D" id="1.10.1740.10">
    <property type="match status" value="1"/>
</dbReference>
<evidence type="ECO:0000256" key="2">
    <source>
        <dbReference type="ARBA" id="ARBA00023015"/>
    </source>
</evidence>
<evidence type="ECO:0000259" key="7">
    <source>
        <dbReference type="Pfam" id="PF08281"/>
    </source>
</evidence>